<evidence type="ECO:0000313" key="4">
    <source>
        <dbReference type="EMBL" id="QBD75458.1"/>
    </source>
</evidence>
<dbReference type="NCBIfam" id="NF007214">
    <property type="entry name" value="PRK09636.1"/>
    <property type="match status" value="1"/>
</dbReference>
<accession>A0A4P6JJZ5</accession>
<dbReference type="OrthoDB" id="3211555at2"/>
<gene>
    <name evidence="4" type="ORF">EPA93_05350</name>
</gene>
<keyword evidence="5" id="KW-1185">Reference proteome</keyword>
<dbReference type="InterPro" id="IPR052704">
    <property type="entry name" value="ECF_Sigma-70_Domain"/>
</dbReference>
<reference evidence="4 5" key="1">
    <citation type="submission" date="2019-01" db="EMBL/GenBank/DDBJ databases">
        <title>Ktedonosporobacter rubrisoli SCAWS-G2.</title>
        <authorList>
            <person name="Huang Y."/>
            <person name="Yan B."/>
        </authorList>
    </citation>
    <scope>NUCLEOTIDE SEQUENCE [LARGE SCALE GENOMIC DNA]</scope>
    <source>
        <strain evidence="4 5">SCAWS-G2</strain>
    </source>
</reference>
<evidence type="ECO:0000259" key="2">
    <source>
        <dbReference type="Pfam" id="PF04542"/>
    </source>
</evidence>
<feature type="domain" description="RNA polymerase sigma factor 70 region 4 type 2" evidence="3">
    <location>
        <begin position="105"/>
        <end position="156"/>
    </location>
</feature>
<dbReference type="InterPro" id="IPR013249">
    <property type="entry name" value="RNA_pol_sigma70_r4_t2"/>
</dbReference>
<dbReference type="NCBIfam" id="TIGR02957">
    <property type="entry name" value="SigX4"/>
    <property type="match status" value="1"/>
</dbReference>
<dbReference type="InterPro" id="IPR013325">
    <property type="entry name" value="RNA_pol_sigma_r2"/>
</dbReference>
<dbReference type="InterPro" id="IPR013324">
    <property type="entry name" value="RNA_pol_sigma_r3/r4-like"/>
</dbReference>
<dbReference type="GO" id="GO:0006352">
    <property type="term" value="P:DNA-templated transcription initiation"/>
    <property type="evidence" value="ECO:0007669"/>
    <property type="project" value="InterPro"/>
</dbReference>
<dbReference type="SUPFAM" id="SSF54427">
    <property type="entry name" value="NTF2-like"/>
    <property type="match status" value="1"/>
</dbReference>
<dbReference type="InterPro" id="IPR014303">
    <property type="entry name" value="RNA_pol_sigma-70_ECF"/>
</dbReference>
<sequence>MENFETYRTYLFSIAYRMLGSAMDAEDMVQETYIRYQAAAEEDIHSLKAYLSTILVRLCMDQLQLARRKREVYVGPWLPEPIHVTDMPVVDPEERVEVEESVSLAFMVLLEKLQPFERAVFLLREIFEYEFTEIASMLGKTEAACRRSFSRAKLHLREHRPRFPASPQIHQQLLSRYSQAVQTGEIEPLMDLLAENVTLWADGGGKTSRAVIRPIRGREAVARVSARSTRFWPKDYRIELSEINGQLAVILRDGNKPFSVLAIEVEEDLIRTIWIITNPEKLAHV</sequence>
<dbReference type="SUPFAM" id="SSF88946">
    <property type="entry name" value="Sigma2 domain of RNA polymerase sigma factors"/>
    <property type="match status" value="1"/>
</dbReference>
<dbReference type="InterPro" id="IPR014284">
    <property type="entry name" value="RNA_pol_sigma-70_dom"/>
</dbReference>
<comment type="subunit">
    <text evidence="1">Interacts transiently with the RNA polymerase catalytic core formed by RpoA, RpoB, RpoC and RpoZ (2 alpha, 1 beta, 1 beta' and 1 omega subunit) to form the RNA polymerase holoenzyme that can initiate transcription.</text>
</comment>
<dbReference type="PANTHER" id="PTHR30173">
    <property type="entry name" value="SIGMA 19 FACTOR"/>
    <property type="match status" value="1"/>
</dbReference>
<dbReference type="KEGG" id="kbs:EPA93_05350"/>
<name>A0A4P6JJZ5_KTERU</name>
<dbReference type="InterPro" id="IPR032710">
    <property type="entry name" value="NTF2-like_dom_sf"/>
</dbReference>
<feature type="domain" description="RNA polymerase sigma-70 region 2" evidence="2">
    <location>
        <begin position="4"/>
        <end position="68"/>
    </location>
</feature>
<dbReference type="SUPFAM" id="SSF88659">
    <property type="entry name" value="Sigma3 and sigma4 domains of RNA polymerase sigma factors"/>
    <property type="match status" value="1"/>
</dbReference>
<dbReference type="Gene3D" id="1.10.10.10">
    <property type="entry name" value="Winged helix-like DNA-binding domain superfamily/Winged helix DNA-binding domain"/>
    <property type="match status" value="1"/>
</dbReference>
<dbReference type="EMBL" id="CP035758">
    <property type="protein sequence ID" value="QBD75458.1"/>
    <property type="molecule type" value="Genomic_DNA"/>
</dbReference>
<dbReference type="Proteomes" id="UP000290365">
    <property type="component" value="Chromosome"/>
</dbReference>
<dbReference type="Pfam" id="PF08281">
    <property type="entry name" value="Sigma70_r4_2"/>
    <property type="match status" value="1"/>
</dbReference>
<dbReference type="GO" id="GO:0003677">
    <property type="term" value="F:DNA binding"/>
    <property type="evidence" value="ECO:0007669"/>
    <property type="project" value="InterPro"/>
</dbReference>
<dbReference type="NCBIfam" id="TIGR02937">
    <property type="entry name" value="sigma70-ECF"/>
    <property type="match status" value="1"/>
</dbReference>
<dbReference type="Pfam" id="PF04542">
    <property type="entry name" value="Sigma70_r2"/>
    <property type="match status" value="1"/>
</dbReference>
<dbReference type="GO" id="GO:0016987">
    <property type="term" value="F:sigma factor activity"/>
    <property type="evidence" value="ECO:0007669"/>
    <property type="project" value="InterPro"/>
</dbReference>
<organism evidence="4 5">
    <name type="scientific">Ktedonosporobacter rubrisoli</name>
    <dbReference type="NCBI Taxonomy" id="2509675"/>
    <lineage>
        <taxon>Bacteria</taxon>
        <taxon>Bacillati</taxon>
        <taxon>Chloroflexota</taxon>
        <taxon>Ktedonobacteria</taxon>
        <taxon>Ktedonobacterales</taxon>
        <taxon>Ktedonosporobacteraceae</taxon>
        <taxon>Ktedonosporobacter</taxon>
    </lineage>
</organism>
<dbReference type="InterPro" id="IPR036388">
    <property type="entry name" value="WH-like_DNA-bd_sf"/>
</dbReference>
<evidence type="ECO:0000259" key="3">
    <source>
        <dbReference type="Pfam" id="PF08281"/>
    </source>
</evidence>
<evidence type="ECO:0000256" key="1">
    <source>
        <dbReference type="ARBA" id="ARBA00011344"/>
    </source>
</evidence>
<evidence type="ECO:0000313" key="5">
    <source>
        <dbReference type="Proteomes" id="UP000290365"/>
    </source>
</evidence>
<dbReference type="Gene3D" id="3.10.450.50">
    <property type="match status" value="1"/>
</dbReference>
<protein>
    <submittedName>
        <fullName evidence="4">RNA polymerase sigma-70 factor</fullName>
    </submittedName>
</protein>
<dbReference type="InterPro" id="IPR007627">
    <property type="entry name" value="RNA_pol_sigma70_r2"/>
</dbReference>
<dbReference type="AlphaFoldDB" id="A0A4P6JJZ5"/>
<proteinExistence type="predicted"/>
<dbReference type="Gene3D" id="1.10.1740.10">
    <property type="match status" value="1"/>
</dbReference>
<dbReference type="RefSeq" id="WP_129886056.1">
    <property type="nucleotide sequence ID" value="NZ_CP035758.1"/>
</dbReference>
<dbReference type="PANTHER" id="PTHR30173:SF36">
    <property type="entry name" value="ECF RNA POLYMERASE SIGMA FACTOR SIGJ"/>
    <property type="match status" value="1"/>
</dbReference>